<keyword evidence="1" id="KW-0732">Signal</keyword>
<dbReference type="AlphaFoldDB" id="A0A4R7ES17"/>
<evidence type="ECO:0000313" key="3">
    <source>
        <dbReference type="Proteomes" id="UP000295215"/>
    </source>
</evidence>
<accession>A0A4R7ES17</accession>
<keyword evidence="3" id="KW-1185">Reference proteome</keyword>
<feature type="signal peptide" evidence="1">
    <location>
        <begin position="1"/>
        <end position="18"/>
    </location>
</feature>
<sequence>MKKLFFIWLTLFSVSAFAQTQPNPTNEVLDFKQLEKEGYVQVAPDLGHNSEYQCWIGLIF</sequence>
<reference evidence="2 3" key="1">
    <citation type="submission" date="2019-03" db="EMBL/GenBank/DDBJ databases">
        <title>Genomic Encyclopedia of Archaeal and Bacterial Type Strains, Phase II (KMG-II): from individual species to whole genera.</title>
        <authorList>
            <person name="Goeker M."/>
        </authorList>
    </citation>
    <scope>NUCLEOTIDE SEQUENCE [LARGE SCALE GENOMIC DNA]</scope>
    <source>
        <strain evidence="2 3">DSM 28213</strain>
    </source>
</reference>
<organism evidence="2 3">
    <name type="scientific">Myroides indicus</name>
    <dbReference type="NCBI Taxonomy" id="1323422"/>
    <lineage>
        <taxon>Bacteria</taxon>
        <taxon>Pseudomonadati</taxon>
        <taxon>Bacteroidota</taxon>
        <taxon>Flavobacteriia</taxon>
        <taxon>Flavobacteriales</taxon>
        <taxon>Flavobacteriaceae</taxon>
        <taxon>Myroides</taxon>
    </lineage>
</organism>
<dbReference type="EMBL" id="SOAG01000021">
    <property type="protein sequence ID" value="TDS55926.1"/>
    <property type="molecule type" value="Genomic_DNA"/>
</dbReference>
<evidence type="ECO:0000313" key="2">
    <source>
        <dbReference type="EMBL" id="TDS55926.1"/>
    </source>
</evidence>
<gene>
    <name evidence="2" type="ORF">C8P70_12147</name>
</gene>
<proteinExistence type="predicted"/>
<name>A0A4R7ES17_9FLAO</name>
<protein>
    <submittedName>
        <fullName evidence="2">Uncharacterized protein</fullName>
    </submittedName>
</protein>
<dbReference type="RefSeq" id="WP_133713112.1">
    <property type="nucleotide sequence ID" value="NZ_SOAG01000021.1"/>
</dbReference>
<dbReference type="Proteomes" id="UP000295215">
    <property type="component" value="Unassembled WGS sequence"/>
</dbReference>
<feature type="chain" id="PRO_5020918996" evidence="1">
    <location>
        <begin position="19"/>
        <end position="60"/>
    </location>
</feature>
<comment type="caution">
    <text evidence="2">The sequence shown here is derived from an EMBL/GenBank/DDBJ whole genome shotgun (WGS) entry which is preliminary data.</text>
</comment>
<evidence type="ECO:0000256" key="1">
    <source>
        <dbReference type="SAM" id="SignalP"/>
    </source>
</evidence>